<dbReference type="Gene3D" id="3.40.190.10">
    <property type="entry name" value="Periplasmic binding protein-like II"/>
    <property type="match status" value="1"/>
</dbReference>
<comment type="caution">
    <text evidence="2">The sequence shown here is derived from an EMBL/GenBank/DDBJ whole genome shotgun (WGS) entry which is preliminary data.</text>
</comment>
<feature type="chain" id="PRO_5032629056" evidence="1">
    <location>
        <begin position="23"/>
        <end position="132"/>
    </location>
</feature>
<dbReference type="EMBL" id="JABBFX010000001">
    <property type="protein sequence ID" value="NML42146.1"/>
    <property type="molecule type" value="Genomic_DNA"/>
</dbReference>
<reference evidence="2 3" key="1">
    <citation type="submission" date="2020-04" db="EMBL/GenBank/DDBJ databases">
        <title>Ramlibacter sp. G-1-2-2 isolated from soil.</title>
        <authorList>
            <person name="Dahal R.H."/>
        </authorList>
    </citation>
    <scope>NUCLEOTIDE SEQUENCE [LARGE SCALE GENOMIC DNA]</scope>
    <source>
        <strain evidence="2 3">G-1-2-2</strain>
    </source>
</reference>
<organism evidence="2 3">
    <name type="scientific">Ramlibacter agri</name>
    <dbReference type="NCBI Taxonomy" id="2728837"/>
    <lineage>
        <taxon>Bacteria</taxon>
        <taxon>Pseudomonadati</taxon>
        <taxon>Pseudomonadota</taxon>
        <taxon>Betaproteobacteria</taxon>
        <taxon>Burkholderiales</taxon>
        <taxon>Comamonadaceae</taxon>
        <taxon>Ramlibacter</taxon>
    </lineage>
</organism>
<evidence type="ECO:0000313" key="2">
    <source>
        <dbReference type="EMBL" id="NML42146.1"/>
    </source>
</evidence>
<evidence type="ECO:0000313" key="3">
    <source>
        <dbReference type="Proteomes" id="UP000541185"/>
    </source>
</evidence>
<keyword evidence="3" id="KW-1185">Reference proteome</keyword>
<name>A0A848GU48_9BURK</name>
<feature type="signal peptide" evidence="1">
    <location>
        <begin position="1"/>
        <end position="22"/>
    </location>
</feature>
<dbReference type="AlphaFoldDB" id="A0A848GU48"/>
<dbReference type="RefSeq" id="WP_169416371.1">
    <property type="nucleotide sequence ID" value="NZ_JABBFX010000001.1"/>
</dbReference>
<dbReference type="SUPFAM" id="SSF53850">
    <property type="entry name" value="Periplasmic binding protein-like II"/>
    <property type="match status" value="1"/>
</dbReference>
<sequence>MRPIRFLAVAATAFLMAAQSPAADVYLVANPSLGLGEDDIRDIYLGDKQLANGTRIVPLDNAALQRDFLEKALKMDGAKYSSIWIKKGFRDGLNAPTVKTGDAEVLAAVKSNPGAIGYVSAPPKDLKVIAHY</sequence>
<dbReference type="Proteomes" id="UP000541185">
    <property type="component" value="Unassembled WGS sequence"/>
</dbReference>
<protein>
    <submittedName>
        <fullName evidence="2">Phosphate ABC transporter substrate-binding protein</fullName>
    </submittedName>
</protein>
<keyword evidence="1" id="KW-0732">Signal</keyword>
<evidence type="ECO:0000256" key="1">
    <source>
        <dbReference type="SAM" id="SignalP"/>
    </source>
</evidence>
<proteinExistence type="predicted"/>
<accession>A0A848GU48</accession>
<gene>
    <name evidence="2" type="ORF">HHL11_00195</name>
</gene>